<evidence type="ECO:0000313" key="4">
    <source>
        <dbReference type="Proteomes" id="UP001151760"/>
    </source>
</evidence>
<protein>
    <recommendedName>
        <fullName evidence="5">No apical meristem-associated C-terminal domain-containing protein</fullName>
    </recommendedName>
</protein>
<dbReference type="Proteomes" id="UP001151760">
    <property type="component" value="Unassembled WGS sequence"/>
</dbReference>
<feature type="coiled-coil region" evidence="1">
    <location>
        <begin position="268"/>
        <end position="295"/>
    </location>
</feature>
<feature type="region of interest" description="Disordered" evidence="2">
    <location>
        <begin position="45"/>
        <end position="79"/>
    </location>
</feature>
<gene>
    <name evidence="3" type="ORF">Tco_0770618</name>
</gene>
<organism evidence="3 4">
    <name type="scientific">Tanacetum coccineum</name>
    <dbReference type="NCBI Taxonomy" id="301880"/>
    <lineage>
        <taxon>Eukaryota</taxon>
        <taxon>Viridiplantae</taxon>
        <taxon>Streptophyta</taxon>
        <taxon>Embryophyta</taxon>
        <taxon>Tracheophyta</taxon>
        <taxon>Spermatophyta</taxon>
        <taxon>Magnoliopsida</taxon>
        <taxon>eudicotyledons</taxon>
        <taxon>Gunneridae</taxon>
        <taxon>Pentapetalae</taxon>
        <taxon>asterids</taxon>
        <taxon>campanulids</taxon>
        <taxon>Asterales</taxon>
        <taxon>Asteraceae</taxon>
        <taxon>Asteroideae</taxon>
        <taxon>Anthemideae</taxon>
        <taxon>Anthemidinae</taxon>
        <taxon>Tanacetum</taxon>
    </lineage>
</organism>
<reference evidence="3" key="2">
    <citation type="submission" date="2022-01" db="EMBL/GenBank/DDBJ databases">
        <authorList>
            <person name="Yamashiro T."/>
            <person name="Shiraishi A."/>
            <person name="Satake H."/>
            <person name="Nakayama K."/>
        </authorList>
    </citation>
    <scope>NUCLEOTIDE SEQUENCE</scope>
</reference>
<keyword evidence="1" id="KW-0175">Coiled coil</keyword>
<dbReference type="PANTHER" id="PTHR45023:SF4">
    <property type="entry name" value="GLYCINE-RICH PROTEIN-RELATED"/>
    <property type="match status" value="1"/>
</dbReference>
<feature type="compositionally biased region" description="Basic residues" evidence="2">
    <location>
        <begin position="51"/>
        <end position="66"/>
    </location>
</feature>
<proteinExistence type="predicted"/>
<keyword evidence="4" id="KW-1185">Reference proteome</keyword>
<feature type="compositionally biased region" description="Polar residues" evidence="2">
    <location>
        <begin position="196"/>
        <end position="216"/>
    </location>
</feature>
<evidence type="ECO:0008006" key="5">
    <source>
        <dbReference type="Google" id="ProtNLM"/>
    </source>
</evidence>
<dbReference type="PANTHER" id="PTHR45023">
    <property type="match status" value="1"/>
</dbReference>
<evidence type="ECO:0000256" key="1">
    <source>
        <dbReference type="SAM" id="Coils"/>
    </source>
</evidence>
<name>A0ABQ4ZFM8_9ASTR</name>
<comment type="caution">
    <text evidence="3">The sequence shown here is derived from an EMBL/GenBank/DDBJ whole genome shotgun (WGS) entry which is preliminary data.</text>
</comment>
<feature type="region of interest" description="Disordered" evidence="2">
    <location>
        <begin position="196"/>
        <end position="251"/>
    </location>
</feature>
<accession>A0ABQ4ZFM8</accession>
<dbReference type="EMBL" id="BQNB010011240">
    <property type="protein sequence ID" value="GJS87982.1"/>
    <property type="molecule type" value="Genomic_DNA"/>
</dbReference>
<evidence type="ECO:0000256" key="2">
    <source>
        <dbReference type="SAM" id="MobiDB-lite"/>
    </source>
</evidence>
<feature type="compositionally biased region" description="Basic and acidic residues" evidence="2">
    <location>
        <begin position="227"/>
        <end position="236"/>
    </location>
</feature>
<reference evidence="3" key="1">
    <citation type="journal article" date="2022" name="Int. J. Mol. Sci.">
        <title>Draft Genome of Tanacetum Coccineum: Genomic Comparison of Closely Related Tanacetum-Family Plants.</title>
        <authorList>
            <person name="Yamashiro T."/>
            <person name="Shiraishi A."/>
            <person name="Nakayama K."/>
            <person name="Satake H."/>
        </authorList>
    </citation>
    <scope>NUCLEOTIDE SEQUENCE</scope>
</reference>
<sequence length="330" mass="38083">MITRPNLHRFHLATKTTCHKPKRVSLQESTGFWQAPNPYEVPVEQVDTSLTKKKKKKKATRNRQKKTIQSDDAPRQTSWTTEEEMALCKGWLAISENSKHGNSRKQGGFWCEVLSYMESKTQQYGHRTYDMMVGKWKKVRPSVVWFCGIYNNIMRMGPESEAGDAYYVQRAMLHYEIDTGLPFKLRHCSKWHKSTGSSSFNTESGEASINLNTNVDNNDEDGVQEIQRPEGMDKAKAAARKNKGSKSSASSSVNEDALARLIVTEMGAQEKEERLAFLDIKMREVECRERELEQQDMRFYIQPYDHLVEDQQKAMDEITAKIKATYNLQY</sequence>
<evidence type="ECO:0000313" key="3">
    <source>
        <dbReference type="EMBL" id="GJS87982.1"/>
    </source>
</evidence>